<reference evidence="1" key="1">
    <citation type="journal article" date="2021" name="Proc. Natl. Acad. Sci. U.S.A.">
        <title>A Catalog of Tens of Thousands of Viruses from Human Metagenomes Reveals Hidden Associations with Chronic Diseases.</title>
        <authorList>
            <person name="Tisza M.J."/>
            <person name="Buck C.B."/>
        </authorList>
    </citation>
    <scope>NUCLEOTIDE SEQUENCE</scope>
    <source>
        <strain evidence="1">CtjKY6</strain>
    </source>
</reference>
<proteinExistence type="predicted"/>
<dbReference type="EMBL" id="BK016165">
    <property type="protein sequence ID" value="DAF99386.1"/>
    <property type="molecule type" value="Genomic_DNA"/>
</dbReference>
<dbReference type="SUPFAM" id="SSF49373">
    <property type="entry name" value="Invasin/intimin cell-adhesion fragments"/>
    <property type="match status" value="1"/>
</dbReference>
<protein>
    <submittedName>
        <fullName evidence="1">Tail tube protein</fullName>
    </submittedName>
</protein>
<sequence>MDKKVLSNEHVNVWVLPKASVKDINAITVEEMNSAVAIGDAINWDDTTIPAAKASKEQSSLSLLDAAGSSSRGAAQYEGSLTMYYPTNPDDANSIYAKAWKMFKKTRVDLVLVVRGVLKGRDPIAAGQWYCAFLMIESTYKNTLEGDNPTRYTVSFLQQGQLAVNGIFKDSTTAITDTENLTVSLNEHRPILPKIHGHVARSVCSYLSKDTSTVSVSPLGVVTGLKAGSADVIVSHPACANVTVKVTVA</sequence>
<accession>A0A8S5UYC3</accession>
<organism evidence="1">
    <name type="scientific">Siphoviridae sp. ctjKY6</name>
    <dbReference type="NCBI Taxonomy" id="2825631"/>
    <lineage>
        <taxon>Viruses</taxon>
        <taxon>Duplodnaviria</taxon>
        <taxon>Heunggongvirae</taxon>
        <taxon>Uroviricota</taxon>
        <taxon>Caudoviricetes</taxon>
    </lineage>
</organism>
<dbReference type="InterPro" id="IPR058009">
    <property type="entry name" value="TTP_Phage_16"/>
</dbReference>
<dbReference type="InterPro" id="IPR008964">
    <property type="entry name" value="Invasin/intimin_cell_adhesion"/>
</dbReference>
<name>A0A8S5UYC3_9CAUD</name>
<evidence type="ECO:0000313" key="1">
    <source>
        <dbReference type="EMBL" id="DAF99386.1"/>
    </source>
</evidence>
<dbReference type="Gene3D" id="2.60.40.1080">
    <property type="match status" value="1"/>
</dbReference>
<dbReference type="Pfam" id="PF25595">
    <property type="entry name" value="Phage_TTP_16"/>
    <property type="match status" value="1"/>
</dbReference>